<evidence type="ECO:0000313" key="3">
    <source>
        <dbReference type="Proteomes" id="UP001500889"/>
    </source>
</evidence>
<proteinExistence type="predicted"/>
<dbReference type="InterPro" id="IPR009392">
    <property type="entry name" value="ACP53EA"/>
</dbReference>
<dbReference type="EMBL" id="AP029267">
    <property type="protein sequence ID" value="BFG06449.1"/>
    <property type="molecule type" value="Genomic_DNA"/>
</dbReference>
<feature type="signal peptide" evidence="1">
    <location>
        <begin position="1"/>
        <end position="24"/>
    </location>
</feature>
<dbReference type="Pfam" id="PF06313">
    <property type="entry name" value="ACP53EA"/>
    <property type="match status" value="1"/>
</dbReference>
<keyword evidence="1" id="KW-0732">Signal</keyword>
<evidence type="ECO:0000256" key="1">
    <source>
        <dbReference type="SAM" id="SignalP"/>
    </source>
</evidence>
<name>A0AAU9GE16_DROMD</name>
<evidence type="ECO:0000313" key="2">
    <source>
        <dbReference type="EMBL" id="BFG06449.1"/>
    </source>
</evidence>
<dbReference type="Proteomes" id="UP001500889">
    <property type="component" value="Chromosome E"/>
</dbReference>
<organism evidence="2 3">
    <name type="scientific">Drosophila madeirensis</name>
    <name type="common">Fruit fly</name>
    <dbReference type="NCBI Taxonomy" id="30013"/>
    <lineage>
        <taxon>Eukaryota</taxon>
        <taxon>Metazoa</taxon>
        <taxon>Ecdysozoa</taxon>
        <taxon>Arthropoda</taxon>
        <taxon>Hexapoda</taxon>
        <taxon>Insecta</taxon>
        <taxon>Pterygota</taxon>
        <taxon>Neoptera</taxon>
        <taxon>Endopterygota</taxon>
        <taxon>Diptera</taxon>
        <taxon>Brachycera</taxon>
        <taxon>Muscomorpha</taxon>
        <taxon>Ephydroidea</taxon>
        <taxon>Drosophilidae</taxon>
        <taxon>Drosophila</taxon>
        <taxon>Sophophora</taxon>
    </lineage>
</organism>
<sequence length="121" mass="13075">MKSIQIICVVCSVMLLASVNRANAGEGLDIQKMGKCLDLGVKMASAMGQKIVPTIKTLATCAQFTPLKTKGLDSAAVLLLAYQFLQRIVRNQNCVLSTIQDTKNLLSPFAQTITELKCLNT</sequence>
<reference evidence="2 3" key="1">
    <citation type="submission" date="2024-02" db="EMBL/GenBank/DDBJ databases">
        <title>A chromosome-level genome assembly of Drosophila madeirensis, a fruit fly species endemic to Madeira island.</title>
        <authorList>
            <person name="Tomihara K."/>
            <person name="Llopart A."/>
            <person name="Yamamoto D."/>
        </authorList>
    </citation>
    <scope>NUCLEOTIDE SEQUENCE [LARGE SCALE GENOMIC DNA]</scope>
    <source>
        <strain evidence="2 3">RF1</strain>
    </source>
</reference>
<dbReference type="AlphaFoldDB" id="A0AAU9GE16"/>
<protein>
    <submittedName>
        <fullName evidence="2">Accessory gland protein Acp53Ea</fullName>
    </submittedName>
</protein>
<accession>A0AAU9GE16</accession>
<feature type="chain" id="PRO_5043414974" evidence="1">
    <location>
        <begin position="25"/>
        <end position="121"/>
    </location>
</feature>
<gene>
    <name evidence="2" type="ORF">DMAD_04957</name>
</gene>
<keyword evidence="3" id="KW-1185">Reference proteome</keyword>